<dbReference type="HOGENOM" id="CLU_215754_0_0_9"/>
<dbReference type="RefSeq" id="WP_236883639.1">
    <property type="nucleotide sequence ID" value="NZ_DF384213.1"/>
</dbReference>
<evidence type="ECO:0000313" key="1">
    <source>
        <dbReference type="EMBL" id="GAE02542.1"/>
    </source>
</evidence>
<gene>
    <name evidence="1" type="ORF">CBO05C_2232</name>
</gene>
<organism evidence="1">
    <name type="scientific">Clostridium botulinum B str. Osaka05</name>
    <dbReference type="NCBI Taxonomy" id="1407017"/>
    <lineage>
        <taxon>Bacteria</taxon>
        <taxon>Bacillati</taxon>
        <taxon>Bacillota</taxon>
        <taxon>Clostridia</taxon>
        <taxon>Eubacteriales</taxon>
        <taxon>Clostridiaceae</taxon>
        <taxon>Clostridium</taxon>
    </lineage>
</organism>
<dbReference type="AlphaFoldDB" id="A0A0S6U2D2"/>
<protein>
    <submittedName>
        <fullName evidence="1">Transposase</fullName>
    </submittedName>
</protein>
<dbReference type="Proteomes" id="UP000054164">
    <property type="component" value="Unassembled WGS sequence"/>
</dbReference>
<name>A0A0S6U2D2_CLOBO</name>
<proteinExistence type="predicted"/>
<accession>A0A0S6U2D2</accession>
<sequence>MESNQRNYSKEIKIKSVKMYLEASTSSTRIAKELGLSSYKRVLLCAKNY</sequence>
<reference evidence="1" key="1">
    <citation type="submission" date="2013-10" db="EMBL/GenBank/DDBJ databases">
        <title>Draft genome sequence of Clostridium botulinum type B strain Osaka05.</title>
        <authorList>
            <person name="Sakaguchi Y."/>
            <person name="Hosomi K."/>
            <person name="Uchiyama J."/>
            <person name="Ogura Y."/>
            <person name="Sakaguchi M."/>
            <person name="Kohda T."/>
            <person name="Mukamoto M."/>
            <person name="Misawa N."/>
            <person name="Matsuzaki S."/>
            <person name="Hayashi T."/>
            <person name="Kozaki S."/>
        </authorList>
    </citation>
    <scope>NUCLEOTIDE SEQUENCE</scope>
    <source>
        <strain evidence="1">Osaka05</strain>
    </source>
</reference>
<dbReference type="EMBL" id="DF384213">
    <property type="protein sequence ID" value="GAE02542.1"/>
    <property type="molecule type" value="Genomic_DNA"/>
</dbReference>